<keyword evidence="1" id="KW-1133">Transmembrane helix</keyword>
<gene>
    <name evidence="3" type="ORF">SAMN02745911_2667</name>
</gene>
<dbReference type="Pfam" id="PF04892">
    <property type="entry name" value="VanZ"/>
    <property type="match status" value="1"/>
</dbReference>
<feature type="domain" description="VanZ-like" evidence="2">
    <location>
        <begin position="38"/>
        <end position="102"/>
    </location>
</feature>
<dbReference type="Proteomes" id="UP000184290">
    <property type="component" value="Unassembled WGS sequence"/>
</dbReference>
<keyword evidence="4" id="KW-1185">Reference proteome</keyword>
<protein>
    <submittedName>
        <fullName evidence="3">VanZ like family protein</fullName>
    </submittedName>
</protein>
<dbReference type="InterPro" id="IPR006976">
    <property type="entry name" value="VanZ-like"/>
</dbReference>
<reference evidence="3 4" key="1">
    <citation type="submission" date="2016-11" db="EMBL/GenBank/DDBJ databases">
        <authorList>
            <person name="Varghese N."/>
            <person name="Submissions S."/>
        </authorList>
    </citation>
    <scope>NUCLEOTIDE SEQUENCE [LARGE SCALE GENOMIC DNA]</scope>
    <source>
        <strain evidence="3 4">DSM 21988</strain>
    </source>
</reference>
<accession>A0ABY1IMR2</accession>
<name>A0ABY1IMR2_9HYPH</name>
<feature type="transmembrane region" description="Helical" evidence="1">
    <location>
        <begin position="43"/>
        <end position="69"/>
    </location>
</feature>
<comment type="caution">
    <text evidence="3">The sequence shown here is derived from an EMBL/GenBank/DDBJ whole genome shotgun (WGS) entry which is preliminary data.</text>
</comment>
<sequence length="116" mass="11971">MKLKILIKVAAWGALAFIAFVTLSPISMRPVSSAPVNIERLGAYLVLGALFGAAYPKRIPLVLGLLVAGSVGLELAQNLVPGRHGRVDDALFKAAGACLGALAGGAIARIRALRLT</sequence>
<keyword evidence="1" id="KW-0472">Membrane</keyword>
<evidence type="ECO:0000313" key="4">
    <source>
        <dbReference type="Proteomes" id="UP000184290"/>
    </source>
</evidence>
<dbReference type="InterPro" id="IPR017015">
    <property type="entry name" value="UCP033367_VanZ"/>
</dbReference>
<feature type="transmembrane region" description="Helical" evidence="1">
    <location>
        <begin position="90"/>
        <end position="110"/>
    </location>
</feature>
<evidence type="ECO:0000256" key="1">
    <source>
        <dbReference type="SAM" id="Phobius"/>
    </source>
</evidence>
<dbReference type="RefSeq" id="WP_060607125.1">
    <property type="nucleotide sequence ID" value="NZ_FQZC01000003.1"/>
</dbReference>
<keyword evidence="1" id="KW-0812">Transmembrane</keyword>
<dbReference type="PIRSF" id="PIRSF033367">
    <property type="entry name" value="UCP033367_VanZ"/>
    <property type="match status" value="1"/>
</dbReference>
<evidence type="ECO:0000313" key="3">
    <source>
        <dbReference type="EMBL" id="SHJ49534.1"/>
    </source>
</evidence>
<organism evidence="3 4">
    <name type="scientific">Aureimonas altamirensis DSM 21988</name>
    <dbReference type="NCBI Taxonomy" id="1121026"/>
    <lineage>
        <taxon>Bacteria</taxon>
        <taxon>Pseudomonadati</taxon>
        <taxon>Pseudomonadota</taxon>
        <taxon>Alphaproteobacteria</taxon>
        <taxon>Hyphomicrobiales</taxon>
        <taxon>Aurantimonadaceae</taxon>
        <taxon>Aureimonas</taxon>
    </lineage>
</organism>
<proteinExistence type="predicted"/>
<evidence type="ECO:0000259" key="2">
    <source>
        <dbReference type="Pfam" id="PF04892"/>
    </source>
</evidence>
<dbReference type="EMBL" id="FQZC01000003">
    <property type="protein sequence ID" value="SHJ49534.1"/>
    <property type="molecule type" value="Genomic_DNA"/>
</dbReference>